<dbReference type="EMBL" id="JBBKAR010000048">
    <property type="protein sequence ID" value="MEJ8306020.1"/>
    <property type="molecule type" value="Genomic_DNA"/>
</dbReference>
<gene>
    <name evidence="1" type="ORF">WKI47_19140</name>
</gene>
<keyword evidence="2" id="KW-1185">Reference proteome</keyword>
<dbReference type="Proteomes" id="UP001380953">
    <property type="component" value="Unassembled WGS sequence"/>
</dbReference>
<sequence length="69" mass="7446">MLVSTIIFIVLMIIGIVMIITALGNFSDKSYPVTVGIGFIVWNIIIYGLSRAVGIAQMRKEGSNGKVDS</sequence>
<proteinExistence type="predicted"/>
<comment type="caution">
    <text evidence="1">The sequence shown here is derived from an EMBL/GenBank/DDBJ whole genome shotgun (WGS) entry which is preliminary data.</text>
</comment>
<protein>
    <submittedName>
        <fullName evidence="1">Uncharacterized protein</fullName>
    </submittedName>
</protein>
<evidence type="ECO:0000313" key="1">
    <source>
        <dbReference type="EMBL" id="MEJ8306020.1"/>
    </source>
</evidence>
<accession>A0ACC6PGA9</accession>
<organism evidence="1 2">
    <name type="scientific">Saccharibacillus sacchari</name>
    <dbReference type="NCBI Taxonomy" id="456493"/>
    <lineage>
        <taxon>Bacteria</taxon>
        <taxon>Bacillati</taxon>
        <taxon>Bacillota</taxon>
        <taxon>Bacilli</taxon>
        <taxon>Bacillales</taxon>
        <taxon>Paenibacillaceae</taxon>
        <taxon>Saccharibacillus</taxon>
    </lineage>
</organism>
<evidence type="ECO:0000313" key="2">
    <source>
        <dbReference type="Proteomes" id="UP001380953"/>
    </source>
</evidence>
<name>A0ACC6PGA9_9BACL</name>
<reference evidence="1" key="1">
    <citation type="submission" date="2024-03" db="EMBL/GenBank/DDBJ databases">
        <title>Whole genome sequecning of epiphytes from Marcgravia umbellata leaves.</title>
        <authorList>
            <person name="Kumar G."/>
            <person name="Savka M.A."/>
        </authorList>
    </citation>
    <scope>NUCLEOTIDE SEQUENCE</scope>
    <source>
        <strain evidence="1">RIT_BL5</strain>
    </source>
</reference>